<name>A0A5D3KBN0_9BRAD</name>
<dbReference type="EMBL" id="VSSS01000030">
    <property type="protein sequence ID" value="TYL93948.1"/>
    <property type="molecule type" value="Genomic_DNA"/>
</dbReference>
<dbReference type="RefSeq" id="WP_148773727.1">
    <property type="nucleotide sequence ID" value="NZ_VSSS01000030.1"/>
</dbReference>
<organism evidence="1 2">
    <name type="scientific">Bradyrhizobium rifense</name>
    <dbReference type="NCBI Taxonomy" id="515499"/>
    <lineage>
        <taxon>Bacteria</taxon>
        <taxon>Pseudomonadati</taxon>
        <taxon>Pseudomonadota</taxon>
        <taxon>Alphaproteobacteria</taxon>
        <taxon>Hyphomicrobiales</taxon>
        <taxon>Nitrobacteraceae</taxon>
        <taxon>Bradyrhizobium</taxon>
    </lineage>
</organism>
<dbReference type="Proteomes" id="UP000324758">
    <property type="component" value="Unassembled WGS sequence"/>
</dbReference>
<sequence>MVLSRRPLRRNHPRNWRGLLAVLVAVMYLLSGALHGAHDIDVTSPTGGSEIASILDDGAAGHGDHKAIGGHHCHGCFSVAVAQPLQSETATDIVAAPVVQRAPALTGIAPDTDSRPPKHLT</sequence>
<dbReference type="OrthoDB" id="8141282at2"/>
<keyword evidence="2" id="KW-1185">Reference proteome</keyword>
<accession>A0A5D3KBN0</accession>
<dbReference type="AlphaFoldDB" id="A0A5D3KBN0"/>
<proteinExistence type="predicted"/>
<comment type="caution">
    <text evidence="1">The sequence shown here is derived from an EMBL/GenBank/DDBJ whole genome shotgun (WGS) entry which is preliminary data.</text>
</comment>
<evidence type="ECO:0008006" key="3">
    <source>
        <dbReference type="Google" id="ProtNLM"/>
    </source>
</evidence>
<protein>
    <recommendedName>
        <fullName evidence="3">DUF2946 domain-containing protein</fullName>
    </recommendedName>
</protein>
<reference evidence="1 2" key="1">
    <citation type="submission" date="2019-08" db="EMBL/GenBank/DDBJ databases">
        <title>Bradyrhizobium hipponensis sp. nov., a rhizobium isolated from a Lupinus angustifolius root nodule in Tunisia.</title>
        <authorList>
            <person name="Off K."/>
            <person name="Rejili M."/>
            <person name="Mars M."/>
            <person name="Brachmann A."/>
            <person name="Marin M."/>
        </authorList>
    </citation>
    <scope>NUCLEOTIDE SEQUENCE [LARGE SCALE GENOMIC DNA]</scope>
    <source>
        <strain evidence="1 2">CTAW71</strain>
    </source>
</reference>
<evidence type="ECO:0000313" key="1">
    <source>
        <dbReference type="EMBL" id="TYL93948.1"/>
    </source>
</evidence>
<evidence type="ECO:0000313" key="2">
    <source>
        <dbReference type="Proteomes" id="UP000324758"/>
    </source>
</evidence>
<gene>
    <name evidence="1" type="ORF">FXB40_19070</name>
</gene>